<dbReference type="GO" id="GO:0003700">
    <property type="term" value="F:DNA-binding transcription factor activity"/>
    <property type="evidence" value="ECO:0007669"/>
    <property type="project" value="InterPro"/>
</dbReference>
<proteinExistence type="predicted"/>
<dbReference type="GO" id="GO:0000976">
    <property type="term" value="F:transcription cis-regulatory region binding"/>
    <property type="evidence" value="ECO:0007669"/>
    <property type="project" value="TreeGrafter"/>
</dbReference>
<protein>
    <submittedName>
        <fullName evidence="5">AraC-type DNA-binding protein</fullName>
    </submittedName>
</protein>
<dbReference type="Gene3D" id="1.10.10.60">
    <property type="entry name" value="Homeodomain-like"/>
    <property type="match status" value="1"/>
</dbReference>
<comment type="caution">
    <text evidence="5">The sequence shown here is derived from an EMBL/GenBank/DDBJ whole genome shotgun (WGS) entry which is preliminary data.</text>
</comment>
<dbReference type="Pfam" id="PF12833">
    <property type="entry name" value="HTH_18"/>
    <property type="match status" value="1"/>
</dbReference>
<dbReference type="RefSeq" id="WP_158499027.1">
    <property type="nucleotide sequence ID" value="NZ_FNYY01000003.1"/>
</dbReference>
<dbReference type="Proteomes" id="UP000182932">
    <property type="component" value="Unassembled WGS sequence"/>
</dbReference>
<dbReference type="InterPro" id="IPR018060">
    <property type="entry name" value="HTH_AraC"/>
</dbReference>
<dbReference type="InterPro" id="IPR009057">
    <property type="entry name" value="Homeodomain-like_sf"/>
</dbReference>
<dbReference type="GeneID" id="80817573"/>
<evidence type="ECO:0000259" key="4">
    <source>
        <dbReference type="PROSITE" id="PS01124"/>
    </source>
</evidence>
<evidence type="ECO:0000256" key="3">
    <source>
        <dbReference type="ARBA" id="ARBA00023163"/>
    </source>
</evidence>
<keyword evidence="2 5" id="KW-0238">DNA-binding</keyword>
<dbReference type="SUPFAM" id="SSF46689">
    <property type="entry name" value="Homeodomain-like"/>
    <property type="match status" value="1"/>
</dbReference>
<gene>
    <name evidence="5" type="ORF">SAMN04487940_103215</name>
</gene>
<evidence type="ECO:0000313" key="5">
    <source>
        <dbReference type="EMBL" id="SEJ10020.1"/>
    </source>
</evidence>
<evidence type="ECO:0000313" key="6">
    <source>
        <dbReference type="Proteomes" id="UP000182932"/>
    </source>
</evidence>
<dbReference type="AlphaFoldDB" id="A0A975W8H1"/>
<dbReference type="PANTHER" id="PTHR47894">
    <property type="entry name" value="HTH-TYPE TRANSCRIPTIONAL REGULATOR GADX"/>
    <property type="match status" value="1"/>
</dbReference>
<dbReference type="PROSITE" id="PS01124">
    <property type="entry name" value="HTH_ARAC_FAMILY_2"/>
    <property type="match status" value="1"/>
</dbReference>
<dbReference type="PANTHER" id="PTHR47894:SF4">
    <property type="entry name" value="HTH-TYPE TRANSCRIPTIONAL REGULATOR GADX"/>
    <property type="match status" value="1"/>
</dbReference>
<sequence>MSFEDMTHVIRAAALKGYQEVMRDCGVPARPLLADHGLCPEDLADDDALLPMEAVCGLLEASSLAAQCPDLGLRIARHQDLAVLGILGLAIQTAATPAEASKIISRFIFLQGTALRMRAEVPGRLVPDTVAMVLEIDGIAPNRQRQIIELILGMGFQVGRMRDPWAHKVRAVSLPHGLGTAGEPHRRFFGVPVHENQTSAALHMDARDWHVPDPNSHPRFQRLMEDHLERNFPVPAQRLSDRVRAALRPLIGTPQANRADIAHMLAIEPRTLHRQLRAEGTSFQEIKDSARRDLALKHLTETDVTLDQLAGMLGFPEQSALSRACRRWFGTPPGALRRARRADTDTAVRR</sequence>
<keyword evidence="3" id="KW-0804">Transcription</keyword>
<keyword evidence="6" id="KW-1185">Reference proteome</keyword>
<dbReference type="Pfam" id="PF12625">
    <property type="entry name" value="Arabinose_bd"/>
    <property type="match status" value="1"/>
</dbReference>
<dbReference type="EMBL" id="FNYY01000003">
    <property type="protein sequence ID" value="SEJ10020.1"/>
    <property type="molecule type" value="Genomic_DNA"/>
</dbReference>
<evidence type="ECO:0000256" key="1">
    <source>
        <dbReference type="ARBA" id="ARBA00023015"/>
    </source>
</evidence>
<keyword evidence="1" id="KW-0805">Transcription regulation</keyword>
<name>A0A975W8H1_9RHOB</name>
<feature type="domain" description="HTH araC/xylS-type" evidence="4">
    <location>
        <begin position="241"/>
        <end position="339"/>
    </location>
</feature>
<dbReference type="InterPro" id="IPR032687">
    <property type="entry name" value="AraC-type_N"/>
</dbReference>
<organism evidence="5 6">
    <name type="scientific">Marinovum algicola</name>
    <dbReference type="NCBI Taxonomy" id="42444"/>
    <lineage>
        <taxon>Bacteria</taxon>
        <taxon>Pseudomonadati</taxon>
        <taxon>Pseudomonadota</taxon>
        <taxon>Alphaproteobacteria</taxon>
        <taxon>Rhodobacterales</taxon>
        <taxon>Roseobacteraceae</taxon>
        <taxon>Marinovum</taxon>
    </lineage>
</organism>
<dbReference type="GO" id="GO:0005829">
    <property type="term" value="C:cytosol"/>
    <property type="evidence" value="ECO:0007669"/>
    <property type="project" value="TreeGrafter"/>
</dbReference>
<reference evidence="5 6" key="1">
    <citation type="submission" date="2016-10" db="EMBL/GenBank/DDBJ databases">
        <authorList>
            <person name="Varghese N."/>
            <person name="Submissions S."/>
        </authorList>
    </citation>
    <scope>NUCLEOTIDE SEQUENCE [LARGE SCALE GENOMIC DNA]</scope>
    <source>
        <strain evidence="5 6">FF3</strain>
    </source>
</reference>
<accession>A0A975W8H1</accession>
<dbReference type="SMART" id="SM00342">
    <property type="entry name" value="HTH_ARAC"/>
    <property type="match status" value="1"/>
</dbReference>
<evidence type="ECO:0000256" key="2">
    <source>
        <dbReference type="ARBA" id="ARBA00023125"/>
    </source>
</evidence>